<reference evidence="2" key="1">
    <citation type="journal article" date="2023" name="Plant J.">
        <title>The genome of the king protea, Protea cynaroides.</title>
        <authorList>
            <person name="Chang J."/>
            <person name="Duong T.A."/>
            <person name="Schoeman C."/>
            <person name="Ma X."/>
            <person name="Roodt D."/>
            <person name="Barker N."/>
            <person name="Li Z."/>
            <person name="Van de Peer Y."/>
            <person name="Mizrachi E."/>
        </authorList>
    </citation>
    <scope>NUCLEOTIDE SEQUENCE</scope>
    <source>
        <tissue evidence="2">Young leaves</tissue>
    </source>
</reference>
<dbReference type="EMBL" id="JAMYWD010000003">
    <property type="protein sequence ID" value="KAJ4976720.1"/>
    <property type="molecule type" value="Genomic_DNA"/>
</dbReference>
<accession>A0A9Q0QYG6</accession>
<evidence type="ECO:0000256" key="1">
    <source>
        <dbReference type="SAM" id="MobiDB-lite"/>
    </source>
</evidence>
<evidence type="ECO:0000313" key="3">
    <source>
        <dbReference type="Proteomes" id="UP001141806"/>
    </source>
</evidence>
<protein>
    <submittedName>
        <fullName evidence="2">Uncharacterized protein</fullName>
    </submittedName>
</protein>
<sequence>MRGYQEQPIVKKVAGMHSMERDPYSKGIDLCSLRASLALSKLIRFICDTVTLRRNKEQKESRQYKRLPKVKAEEPVPDVCDSRSAPIEASGARQLVNEVKTLKDAVKPRNKRKGRVSSSSLS</sequence>
<feature type="region of interest" description="Disordered" evidence="1">
    <location>
        <begin position="57"/>
        <end position="85"/>
    </location>
</feature>
<dbReference type="AlphaFoldDB" id="A0A9Q0QYG6"/>
<evidence type="ECO:0000313" key="2">
    <source>
        <dbReference type="EMBL" id="KAJ4976720.1"/>
    </source>
</evidence>
<keyword evidence="3" id="KW-1185">Reference proteome</keyword>
<gene>
    <name evidence="2" type="ORF">NE237_001826</name>
</gene>
<feature type="region of interest" description="Disordered" evidence="1">
    <location>
        <begin position="99"/>
        <end position="122"/>
    </location>
</feature>
<proteinExistence type="predicted"/>
<dbReference type="Proteomes" id="UP001141806">
    <property type="component" value="Unassembled WGS sequence"/>
</dbReference>
<organism evidence="2 3">
    <name type="scientific">Protea cynaroides</name>
    <dbReference type="NCBI Taxonomy" id="273540"/>
    <lineage>
        <taxon>Eukaryota</taxon>
        <taxon>Viridiplantae</taxon>
        <taxon>Streptophyta</taxon>
        <taxon>Embryophyta</taxon>
        <taxon>Tracheophyta</taxon>
        <taxon>Spermatophyta</taxon>
        <taxon>Magnoliopsida</taxon>
        <taxon>Proteales</taxon>
        <taxon>Proteaceae</taxon>
        <taxon>Protea</taxon>
    </lineage>
</organism>
<name>A0A9Q0QYG6_9MAGN</name>
<comment type="caution">
    <text evidence="2">The sequence shown here is derived from an EMBL/GenBank/DDBJ whole genome shotgun (WGS) entry which is preliminary data.</text>
</comment>